<dbReference type="PROSITE" id="PS00107">
    <property type="entry name" value="PROTEIN_KINASE_ATP"/>
    <property type="match status" value="1"/>
</dbReference>
<evidence type="ECO:0000259" key="2">
    <source>
        <dbReference type="PROSITE" id="PS50011"/>
    </source>
</evidence>
<dbReference type="InterPro" id="IPR052751">
    <property type="entry name" value="Plant_MAPKKK"/>
</dbReference>
<dbReference type="AlphaFoldDB" id="A0A1E5WFF8"/>
<dbReference type="GO" id="GO:0005524">
    <property type="term" value="F:ATP binding"/>
    <property type="evidence" value="ECO:0007669"/>
    <property type="project" value="UniProtKB-UniRule"/>
</dbReference>
<reference evidence="3 4" key="1">
    <citation type="submission" date="2016-09" db="EMBL/GenBank/DDBJ databases">
        <title>The draft genome of Dichanthelium oligosanthes: A C3 panicoid grass species.</title>
        <authorList>
            <person name="Studer A.J."/>
            <person name="Schnable J.C."/>
            <person name="Brutnell T.P."/>
        </authorList>
    </citation>
    <scope>NUCLEOTIDE SEQUENCE [LARGE SCALE GENOMIC DNA]</scope>
    <source>
        <strain evidence="4">cv. Kellogg 1175</strain>
        <tissue evidence="3">Leaf</tissue>
    </source>
</reference>
<dbReference type="SUPFAM" id="SSF56112">
    <property type="entry name" value="Protein kinase-like (PK-like)"/>
    <property type="match status" value="1"/>
</dbReference>
<keyword evidence="4" id="KW-1185">Reference proteome</keyword>
<proteinExistence type="predicted"/>
<feature type="binding site" evidence="1">
    <location>
        <position position="42"/>
    </location>
    <ligand>
        <name>ATP</name>
        <dbReference type="ChEBI" id="CHEBI:30616"/>
    </ligand>
</feature>
<dbReference type="PANTHER" id="PTHR48011:SF100">
    <property type="entry name" value="PROTEIN KINASE DOMAIN-CONTAINING PROTEIN"/>
    <property type="match status" value="1"/>
</dbReference>
<dbReference type="EMBL" id="LWDX02010087">
    <property type="protein sequence ID" value="OEL36105.1"/>
    <property type="molecule type" value="Genomic_DNA"/>
</dbReference>
<evidence type="ECO:0000313" key="4">
    <source>
        <dbReference type="Proteomes" id="UP000095767"/>
    </source>
</evidence>
<dbReference type="GO" id="GO:0004672">
    <property type="term" value="F:protein kinase activity"/>
    <property type="evidence" value="ECO:0007669"/>
    <property type="project" value="InterPro"/>
</dbReference>
<keyword evidence="1" id="KW-0547">Nucleotide-binding</keyword>
<evidence type="ECO:0000256" key="1">
    <source>
        <dbReference type="PROSITE-ProRule" id="PRU10141"/>
    </source>
</evidence>
<gene>
    <name evidence="3" type="ORF">BAE44_0002876</name>
</gene>
<organism evidence="3 4">
    <name type="scientific">Dichanthelium oligosanthes</name>
    <dbReference type="NCBI Taxonomy" id="888268"/>
    <lineage>
        <taxon>Eukaryota</taxon>
        <taxon>Viridiplantae</taxon>
        <taxon>Streptophyta</taxon>
        <taxon>Embryophyta</taxon>
        <taxon>Tracheophyta</taxon>
        <taxon>Spermatophyta</taxon>
        <taxon>Magnoliopsida</taxon>
        <taxon>Liliopsida</taxon>
        <taxon>Poales</taxon>
        <taxon>Poaceae</taxon>
        <taxon>PACMAD clade</taxon>
        <taxon>Panicoideae</taxon>
        <taxon>Panicodae</taxon>
        <taxon>Paniceae</taxon>
        <taxon>Dichantheliinae</taxon>
        <taxon>Dichanthelium</taxon>
    </lineage>
</organism>
<comment type="caution">
    <text evidence="3">The sequence shown here is derived from an EMBL/GenBank/DDBJ whole genome shotgun (WGS) entry which is preliminary data.</text>
</comment>
<feature type="non-terminal residue" evidence="3">
    <location>
        <position position="110"/>
    </location>
</feature>
<accession>A0A1E5WFF8</accession>
<feature type="domain" description="Protein kinase" evidence="2">
    <location>
        <begin position="12"/>
        <end position="110"/>
    </location>
</feature>
<name>A0A1E5WFF8_9POAL</name>
<dbReference type="InterPro" id="IPR011009">
    <property type="entry name" value="Kinase-like_dom_sf"/>
</dbReference>
<dbReference type="InterPro" id="IPR000719">
    <property type="entry name" value="Prot_kinase_dom"/>
</dbReference>
<keyword evidence="1" id="KW-0067">ATP-binding</keyword>
<dbReference type="GO" id="GO:0007165">
    <property type="term" value="P:signal transduction"/>
    <property type="evidence" value="ECO:0007669"/>
    <property type="project" value="TreeGrafter"/>
</dbReference>
<dbReference type="Proteomes" id="UP000095767">
    <property type="component" value="Unassembled WGS sequence"/>
</dbReference>
<dbReference type="Pfam" id="PF00069">
    <property type="entry name" value="Pkinase"/>
    <property type="match status" value="1"/>
</dbReference>
<dbReference type="OrthoDB" id="785490at2759"/>
<dbReference type="Gene3D" id="1.10.510.10">
    <property type="entry name" value="Transferase(Phosphotransferase) domain 1"/>
    <property type="match status" value="1"/>
</dbReference>
<evidence type="ECO:0000313" key="3">
    <source>
        <dbReference type="EMBL" id="OEL36105.1"/>
    </source>
</evidence>
<dbReference type="PROSITE" id="PS50011">
    <property type="entry name" value="PROTEIN_KINASE_DOM"/>
    <property type="match status" value="1"/>
</dbReference>
<sequence>MAAVAVSGGGNWRRLQTLGRGASGAVVSLAADGASGELFAVKSAGAAHAAALRRERGLLAGLSSPHVVRCAGGAEGADGSYQLFLEYAPGGSLADAAARNGGALGERAVR</sequence>
<dbReference type="STRING" id="888268.A0A1E5WFF8"/>
<dbReference type="PANTHER" id="PTHR48011">
    <property type="entry name" value="CCR4-NOT TRANSCRIPTIONAL COMPLEX SUBUNIT CAF120-RELATED"/>
    <property type="match status" value="1"/>
</dbReference>
<dbReference type="InterPro" id="IPR017441">
    <property type="entry name" value="Protein_kinase_ATP_BS"/>
</dbReference>
<protein>
    <recommendedName>
        <fullName evidence="2">Protein kinase domain-containing protein</fullName>
    </recommendedName>
</protein>